<evidence type="ECO:0000313" key="5">
    <source>
        <dbReference type="Proteomes" id="UP000274756"/>
    </source>
</evidence>
<dbReference type="SUPFAM" id="SSF48452">
    <property type="entry name" value="TPR-like"/>
    <property type="match status" value="1"/>
</dbReference>
<dbReference type="InterPro" id="IPR039340">
    <property type="entry name" value="Tfc4/TFIIIC-102/Sfc4"/>
</dbReference>
<evidence type="ECO:0000256" key="1">
    <source>
        <dbReference type="PROSITE-ProRule" id="PRU00339"/>
    </source>
</evidence>
<keyword evidence="5" id="KW-1185">Reference proteome</keyword>
<dbReference type="InterPro" id="IPR019734">
    <property type="entry name" value="TPR_rpt"/>
</dbReference>
<dbReference type="PANTHER" id="PTHR23082">
    <property type="entry name" value="TRANSCRIPTION INITIATION FACTOR IIIC TFIIIC , POLYPEPTIDE 3-RELATED"/>
    <property type="match status" value="1"/>
</dbReference>
<keyword evidence="1" id="KW-0802">TPR repeat</keyword>
<evidence type="ECO:0000313" key="4">
    <source>
        <dbReference type="Proteomes" id="UP000038040"/>
    </source>
</evidence>
<dbReference type="InterPro" id="IPR011990">
    <property type="entry name" value="TPR-like_helical_dom_sf"/>
</dbReference>
<dbReference type="Proteomes" id="UP000274756">
    <property type="component" value="Unassembled WGS sequence"/>
</dbReference>
<feature type="region of interest" description="Disordered" evidence="2">
    <location>
        <begin position="1"/>
        <end position="31"/>
    </location>
</feature>
<dbReference type="PROSITE" id="PS50005">
    <property type="entry name" value="TPR"/>
    <property type="match status" value="1"/>
</dbReference>
<dbReference type="AlphaFoldDB" id="A0A0N4UF98"/>
<proteinExistence type="predicted"/>
<feature type="compositionally biased region" description="Acidic residues" evidence="2">
    <location>
        <begin position="12"/>
        <end position="26"/>
    </location>
</feature>
<reference evidence="3 5" key="2">
    <citation type="submission" date="2018-11" db="EMBL/GenBank/DDBJ databases">
        <authorList>
            <consortium name="Pathogen Informatics"/>
        </authorList>
    </citation>
    <scope>NUCLEOTIDE SEQUENCE [LARGE SCALE GENOMIC DNA]</scope>
</reference>
<protein>
    <submittedName>
        <fullName evidence="6">TPR_REGION domain-containing protein</fullName>
    </submittedName>
</protein>
<dbReference type="STRING" id="318479.A0A0N4UF98"/>
<accession>A0A0N4UF98</accession>
<dbReference type="GO" id="GO:0000127">
    <property type="term" value="C:transcription factor TFIIIC complex"/>
    <property type="evidence" value="ECO:0007669"/>
    <property type="project" value="TreeGrafter"/>
</dbReference>
<evidence type="ECO:0000313" key="3">
    <source>
        <dbReference type="EMBL" id="VDN51063.1"/>
    </source>
</evidence>
<dbReference type="Proteomes" id="UP000038040">
    <property type="component" value="Unplaced"/>
</dbReference>
<dbReference type="WBParaSite" id="DME_0000609701-mRNA-1">
    <property type="protein sequence ID" value="DME_0000609701-mRNA-1"/>
    <property type="gene ID" value="DME_0000609701"/>
</dbReference>
<name>A0A0N4UF98_DRAME</name>
<gene>
    <name evidence="3" type="ORF">DME_LOCUS1036</name>
</gene>
<dbReference type="SMART" id="SM00028">
    <property type="entry name" value="TPR"/>
    <property type="match status" value="3"/>
</dbReference>
<reference evidence="6" key="1">
    <citation type="submission" date="2017-02" db="UniProtKB">
        <authorList>
            <consortium name="WormBaseParasite"/>
        </authorList>
    </citation>
    <scope>IDENTIFICATION</scope>
</reference>
<feature type="repeat" description="TPR" evidence="1">
    <location>
        <begin position="172"/>
        <end position="205"/>
    </location>
</feature>
<sequence length="336" mass="38391">MRVNETSSVALMEDEEDWDDQDDDETDHGKSEIFENWQQIDSIEIPTHSKILPEDKSTDDIDEDRLLGIPLELRTCNQSADQEIVKEPRSSSGLQRSKLSKTLDAVLGQANVIYAKGQVKEALTMLLEVIRQAPRTYEPYLQVADIYNELGQPHNSLQYGLLAAHLNYRTPPEQWCRLGDLAFKLERFEEAAACYGRATRGEPTNWKHYEKRIDALERIGLRPLAMKTRLQAAQFIDHSAAGVDFEWFSALIKTAAEYYIQKNDEEKAISALEAYVLRSRVFGRNADTQHNILIGMWMTRNRFEDAAKSIFALCPDITALNKDGNFAIEVKTFFSH</sequence>
<evidence type="ECO:0000256" key="2">
    <source>
        <dbReference type="SAM" id="MobiDB-lite"/>
    </source>
</evidence>
<dbReference type="PANTHER" id="PTHR23082:SF0">
    <property type="entry name" value="GENERAL TRANSCRIPTION FACTOR 3C POLYPEPTIDE 3"/>
    <property type="match status" value="1"/>
</dbReference>
<evidence type="ECO:0000313" key="6">
    <source>
        <dbReference type="WBParaSite" id="DME_0000609701-mRNA-1"/>
    </source>
</evidence>
<dbReference type="EMBL" id="UYYG01000012">
    <property type="protein sequence ID" value="VDN51063.1"/>
    <property type="molecule type" value="Genomic_DNA"/>
</dbReference>
<organism evidence="4 6">
    <name type="scientific">Dracunculus medinensis</name>
    <name type="common">Guinea worm</name>
    <dbReference type="NCBI Taxonomy" id="318479"/>
    <lineage>
        <taxon>Eukaryota</taxon>
        <taxon>Metazoa</taxon>
        <taxon>Ecdysozoa</taxon>
        <taxon>Nematoda</taxon>
        <taxon>Chromadorea</taxon>
        <taxon>Rhabditida</taxon>
        <taxon>Spirurina</taxon>
        <taxon>Dracunculoidea</taxon>
        <taxon>Dracunculidae</taxon>
        <taxon>Dracunculus</taxon>
    </lineage>
</organism>
<dbReference type="OrthoDB" id="10256606at2759"/>
<dbReference type="Pfam" id="PF13181">
    <property type="entry name" value="TPR_8"/>
    <property type="match status" value="1"/>
</dbReference>
<dbReference type="Gene3D" id="1.25.40.10">
    <property type="entry name" value="Tetratricopeptide repeat domain"/>
    <property type="match status" value="1"/>
</dbReference>
<dbReference type="GO" id="GO:0006383">
    <property type="term" value="P:transcription by RNA polymerase III"/>
    <property type="evidence" value="ECO:0007669"/>
    <property type="project" value="InterPro"/>
</dbReference>